<accession>A0ABT9M9Q9</accession>
<name>A0ABT9M9Q9_9DEIO</name>
<keyword evidence="2" id="KW-1185">Reference proteome</keyword>
<dbReference type="Proteomes" id="UP001232163">
    <property type="component" value="Unassembled WGS sequence"/>
</dbReference>
<dbReference type="RefSeq" id="WP_191240149.1">
    <property type="nucleotide sequence ID" value="NZ_JAURUR010000001.1"/>
</dbReference>
<proteinExistence type="predicted"/>
<organism evidence="1 2">
    <name type="scientific">Deinococcus enclensis</name>
    <dbReference type="NCBI Taxonomy" id="1049582"/>
    <lineage>
        <taxon>Bacteria</taxon>
        <taxon>Thermotogati</taxon>
        <taxon>Deinococcota</taxon>
        <taxon>Deinococci</taxon>
        <taxon>Deinococcales</taxon>
        <taxon>Deinococcaceae</taxon>
        <taxon>Deinococcus</taxon>
    </lineage>
</organism>
<reference evidence="1 2" key="1">
    <citation type="submission" date="2023-07" db="EMBL/GenBank/DDBJ databases">
        <title>Genomic Encyclopedia of Type Strains, Phase IV (KMG-IV): sequencing the most valuable type-strain genomes for metagenomic binning, comparative biology and taxonomic classification.</title>
        <authorList>
            <person name="Goeker M."/>
        </authorList>
    </citation>
    <scope>NUCLEOTIDE SEQUENCE [LARGE SCALE GENOMIC DNA]</scope>
    <source>
        <strain evidence="1 2">NIO-1023</strain>
    </source>
</reference>
<dbReference type="EMBL" id="JAURUR010000001">
    <property type="protein sequence ID" value="MDP9763321.1"/>
    <property type="molecule type" value="Genomic_DNA"/>
</dbReference>
<protein>
    <recommendedName>
        <fullName evidence="3">Helix-turn-helix domain-containing protein</fullName>
    </recommendedName>
</protein>
<evidence type="ECO:0000313" key="2">
    <source>
        <dbReference type="Proteomes" id="UP001232163"/>
    </source>
</evidence>
<gene>
    <name evidence="1" type="ORF">QO006_000734</name>
</gene>
<dbReference type="Gene3D" id="1.10.10.10">
    <property type="entry name" value="Winged helix-like DNA-binding domain superfamily/Winged helix DNA-binding domain"/>
    <property type="match status" value="1"/>
</dbReference>
<evidence type="ECO:0008006" key="3">
    <source>
        <dbReference type="Google" id="ProtNLM"/>
    </source>
</evidence>
<sequence>MPQTILGSFTGEWFDVHTARQAQLLSDNAALRHFKPFIGRTLSVSQAARELGVSTERMMYRARQFVQAGLLHPAGEVRRAGRPMRLYRAPAGLRVPFALTPFEDLEAQVTRHARAFDRLRARAAARSLLTLPDHARLIYRDDLRGDVHSETFLPDPGLRSRVIGGDFVGVVWLPPDRARALQAALDELLLGLGAQESRGPGARPYLVQGALLPLDPDNPAEWSSPPG</sequence>
<dbReference type="InterPro" id="IPR036388">
    <property type="entry name" value="WH-like_DNA-bd_sf"/>
</dbReference>
<evidence type="ECO:0000313" key="1">
    <source>
        <dbReference type="EMBL" id="MDP9763321.1"/>
    </source>
</evidence>
<comment type="caution">
    <text evidence="1">The sequence shown here is derived from an EMBL/GenBank/DDBJ whole genome shotgun (WGS) entry which is preliminary data.</text>
</comment>